<evidence type="ECO:0000313" key="1">
    <source>
        <dbReference type="EMBL" id="MPM35771.1"/>
    </source>
</evidence>
<gene>
    <name evidence="1" type="ORF">SDC9_82365</name>
</gene>
<dbReference type="EMBL" id="VSSQ01007391">
    <property type="protein sequence ID" value="MPM35771.1"/>
    <property type="molecule type" value="Genomic_DNA"/>
</dbReference>
<accession>A0A644Z6Z1</accession>
<sequence length="162" mass="17646">MQNHGARGRPDQHHAVLVQMGNDGFVVRRAACEEQGGHVLFFDELARVLAGQLGIELVVQRHQLDFLPVHTAPGVDAVEVELGAVRRLLHASGHDAAESGRLPNHDLCLRRARPHGENECGQRCCLLPASHTFCLHDAKSVVGVCLSDSTRSRGTSLSTVRR</sequence>
<proteinExistence type="predicted"/>
<name>A0A644Z6Z1_9ZZZZ</name>
<protein>
    <submittedName>
        <fullName evidence="1">Uncharacterized protein</fullName>
    </submittedName>
</protein>
<organism evidence="1">
    <name type="scientific">bioreactor metagenome</name>
    <dbReference type="NCBI Taxonomy" id="1076179"/>
    <lineage>
        <taxon>unclassified sequences</taxon>
        <taxon>metagenomes</taxon>
        <taxon>ecological metagenomes</taxon>
    </lineage>
</organism>
<dbReference type="AlphaFoldDB" id="A0A644Z6Z1"/>
<reference evidence="1" key="1">
    <citation type="submission" date="2019-08" db="EMBL/GenBank/DDBJ databases">
        <authorList>
            <person name="Kucharzyk K."/>
            <person name="Murdoch R.W."/>
            <person name="Higgins S."/>
            <person name="Loffler F."/>
        </authorList>
    </citation>
    <scope>NUCLEOTIDE SEQUENCE</scope>
</reference>
<comment type="caution">
    <text evidence="1">The sequence shown here is derived from an EMBL/GenBank/DDBJ whole genome shotgun (WGS) entry which is preliminary data.</text>
</comment>